<dbReference type="SUPFAM" id="SSF56112">
    <property type="entry name" value="Protein kinase-like (PK-like)"/>
    <property type="match status" value="1"/>
</dbReference>
<dbReference type="InterPro" id="IPR050249">
    <property type="entry name" value="Pseudomonas-type_ThrB"/>
</dbReference>
<dbReference type="RefSeq" id="WP_252252320.1">
    <property type="nucleotide sequence ID" value="NZ_CP098735.1"/>
</dbReference>
<feature type="domain" description="Aminoglycoside phosphotransferase" evidence="2">
    <location>
        <begin position="57"/>
        <end position="199"/>
    </location>
</feature>
<organism evidence="3 4">
    <name type="scientific">Cupriavidus gilardii</name>
    <dbReference type="NCBI Taxonomy" id="82541"/>
    <lineage>
        <taxon>Bacteria</taxon>
        <taxon>Pseudomonadati</taxon>
        <taxon>Pseudomonadota</taxon>
        <taxon>Betaproteobacteria</taxon>
        <taxon>Burkholderiales</taxon>
        <taxon>Burkholderiaceae</taxon>
        <taxon>Cupriavidus</taxon>
    </lineage>
</organism>
<dbReference type="InterPro" id="IPR002575">
    <property type="entry name" value="Aminoglycoside_PTrfase"/>
</dbReference>
<reference evidence="3" key="1">
    <citation type="submission" date="2022-06" db="EMBL/GenBank/DDBJ databases">
        <title>Complete genome sequence and characterization of Cupriavidus gilardii QJ1 isolated from contaminating cells.</title>
        <authorList>
            <person name="Qi J."/>
        </authorList>
    </citation>
    <scope>NUCLEOTIDE SEQUENCE</scope>
    <source>
        <strain evidence="3">QJ1</strain>
    </source>
</reference>
<sequence length="284" mass="31834">MEVRLSKQIDSATAHSITETQACDCRPDPYHASQQITPCTLLVIGQMSVAVPATEGVRHLVAFDYLQGIAPSQDAANAELLGRGLAILHVSGRGYRGPASLYDLELPHLLDLPLKAILEAPTMDHELRGHFSHIAIAAVDKLGDLRRLSKVHCHGDCHGGNNVIMERVHGVPEAAFFDFDDAGPGFLAYDLAVYLWSILQRMSADKPRLEENWKSYMRGYRSVCPVSKVDFDAIMAFVVVRHVWYIGEYASRSHEWGSERIPRSWLEQQVQLMKAWLSLRTPEY</sequence>
<dbReference type="InterPro" id="IPR011009">
    <property type="entry name" value="Kinase-like_dom_sf"/>
</dbReference>
<dbReference type="Proteomes" id="UP001056648">
    <property type="component" value="Chromosome 1"/>
</dbReference>
<dbReference type="PANTHER" id="PTHR21064:SF6">
    <property type="entry name" value="AMINOGLYCOSIDE PHOSPHOTRANSFERASE DOMAIN-CONTAINING PROTEIN"/>
    <property type="match status" value="1"/>
</dbReference>
<evidence type="ECO:0000313" key="3">
    <source>
        <dbReference type="EMBL" id="USE78280.1"/>
    </source>
</evidence>
<protein>
    <submittedName>
        <fullName evidence="3">Phosphotransferase</fullName>
    </submittedName>
</protein>
<evidence type="ECO:0000256" key="1">
    <source>
        <dbReference type="ARBA" id="ARBA00038240"/>
    </source>
</evidence>
<dbReference type="PANTHER" id="PTHR21064">
    <property type="entry name" value="AMINOGLYCOSIDE PHOSPHOTRANSFERASE DOMAIN-CONTAINING PROTEIN-RELATED"/>
    <property type="match status" value="1"/>
</dbReference>
<evidence type="ECO:0000259" key="2">
    <source>
        <dbReference type="Pfam" id="PF01636"/>
    </source>
</evidence>
<keyword evidence="4" id="KW-1185">Reference proteome</keyword>
<dbReference type="Gene3D" id="3.90.1200.10">
    <property type="match status" value="1"/>
</dbReference>
<dbReference type="EMBL" id="CP098735">
    <property type="protein sequence ID" value="USE78280.1"/>
    <property type="molecule type" value="Genomic_DNA"/>
</dbReference>
<evidence type="ECO:0000313" key="4">
    <source>
        <dbReference type="Proteomes" id="UP001056648"/>
    </source>
</evidence>
<gene>
    <name evidence="3" type="ORF">NDR89_04440</name>
</gene>
<dbReference type="Pfam" id="PF01636">
    <property type="entry name" value="APH"/>
    <property type="match status" value="1"/>
</dbReference>
<name>A0ABY4VM40_9BURK</name>
<comment type="similarity">
    <text evidence="1">Belongs to the pseudomonas-type ThrB family.</text>
</comment>
<accession>A0ABY4VM40</accession>
<proteinExistence type="inferred from homology"/>